<dbReference type="GO" id="GO:0000271">
    <property type="term" value="P:polysaccharide biosynthetic process"/>
    <property type="evidence" value="ECO:0007669"/>
    <property type="project" value="InterPro"/>
</dbReference>
<feature type="domain" description="GtrA/DPMS transmembrane" evidence="7">
    <location>
        <begin position="16"/>
        <end position="132"/>
    </location>
</feature>
<evidence type="ECO:0000259" key="7">
    <source>
        <dbReference type="Pfam" id="PF04138"/>
    </source>
</evidence>
<keyword evidence="3 6" id="KW-0812">Transmembrane</keyword>
<dbReference type="PANTHER" id="PTHR38459:SF6">
    <property type="entry name" value="ARABINOGALACTAN BIOSYNTHESIS RECRUITING PROTEIN RV3789"/>
    <property type="match status" value="1"/>
</dbReference>
<protein>
    <submittedName>
        <fullName evidence="8">GtrA family protein</fullName>
    </submittedName>
</protein>
<evidence type="ECO:0000313" key="9">
    <source>
        <dbReference type="Proteomes" id="UP000051497"/>
    </source>
</evidence>
<dbReference type="Proteomes" id="UP000051497">
    <property type="component" value="Unassembled WGS sequence"/>
</dbReference>
<sequence length="138" mass="15937">MVTFILQLIRDPKLYRYIIAGGACAILDISLFLLLRQHFAYHYLILATFSFIVATLANFILCNQFVFKHQQRHSSQTRFMLTYLVSGIGLSIHHFCLFLTFEWLALSLVISKLFAMGTAFGWNFLSRKYLVFKTATPA</sequence>
<dbReference type="InterPro" id="IPR051401">
    <property type="entry name" value="GtrA_CellWall_Glycosyl"/>
</dbReference>
<dbReference type="Pfam" id="PF04138">
    <property type="entry name" value="GtrA_DPMS_TM"/>
    <property type="match status" value="1"/>
</dbReference>
<feature type="transmembrane region" description="Helical" evidence="6">
    <location>
        <begin position="106"/>
        <end position="125"/>
    </location>
</feature>
<feature type="transmembrane region" description="Helical" evidence="6">
    <location>
        <begin position="41"/>
        <end position="67"/>
    </location>
</feature>
<evidence type="ECO:0000256" key="2">
    <source>
        <dbReference type="ARBA" id="ARBA00009399"/>
    </source>
</evidence>
<evidence type="ECO:0000256" key="3">
    <source>
        <dbReference type="ARBA" id="ARBA00022692"/>
    </source>
</evidence>
<comment type="caution">
    <text evidence="8">The sequence shown here is derived from an EMBL/GenBank/DDBJ whole genome shotgun (WGS) entry which is preliminary data.</text>
</comment>
<dbReference type="EMBL" id="LKAJ02000001">
    <property type="protein sequence ID" value="MCS5712304.1"/>
    <property type="molecule type" value="Genomic_DNA"/>
</dbReference>
<dbReference type="InterPro" id="IPR007267">
    <property type="entry name" value="GtrA_DPMS_TM"/>
</dbReference>
<keyword evidence="4 6" id="KW-1133">Transmembrane helix</keyword>
<keyword evidence="5 6" id="KW-0472">Membrane</keyword>
<dbReference type="PANTHER" id="PTHR38459">
    <property type="entry name" value="PROPHAGE BACTOPRENOL-LINKED GLUCOSE TRANSLOCASE HOMOLOG"/>
    <property type="match status" value="1"/>
</dbReference>
<dbReference type="AlphaFoldDB" id="A0AAE3HXK9"/>
<reference evidence="8" key="2">
    <citation type="submission" date="2021-06" db="EMBL/GenBank/DDBJ databases">
        <title>Genomic Description and Analysis of Intracellular Bacteria, Candidatus Berkiella cookevillensis and Candidatus Berkiella aquae.</title>
        <authorList>
            <person name="Kidane D.T."/>
            <person name="Mehari Y.T."/>
            <person name="Rice F.C."/>
            <person name="Arivett B.A."/>
            <person name="Farone A.L."/>
            <person name="Berk S.G."/>
            <person name="Farone M.B."/>
        </authorList>
    </citation>
    <scope>NUCLEOTIDE SEQUENCE</scope>
    <source>
        <strain evidence="8">HT99</strain>
    </source>
</reference>
<feature type="transmembrane region" description="Helical" evidence="6">
    <location>
        <begin position="79"/>
        <end position="100"/>
    </location>
</feature>
<comment type="similarity">
    <text evidence="2">Belongs to the GtrA family.</text>
</comment>
<organism evidence="8 9">
    <name type="scientific">Candidatus Berkiella aquae</name>
    <dbReference type="NCBI Taxonomy" id="295108"/>
    <lineage>
        <taxon>Bacteria</taxon>
        <taxon>Pseudomonadati</taxon>
        <taxon>Pseudomonadota</taxon>
        <taxon>Gammaproteobacteria</taxon>
        <taxon>Candidatus Berkiellales</taxon>
        <taxon>Candidatus Berkiellaceae</taxon>
        <taxon>Candidatus Berkiella</taxon>
    </lineage>
</organism>
<evidence type="ECO:0000256" key="6">
    <source>
        <dbReference type="SAM" id="Phobius"/>
    </source>
</evidence>
<proteinExistence type="inferred from homology"/>
<accession>A0AAE3HXK9</accession>
<evidence type="ECO:0000313" key="8">
    <source>
        <dbReference type="EMBL" id="MCS5712304.1"/>
    </source>
</evidence>
<keyword evidence="9" id="KW-1185">Reference proteome</keyword>
<dbReference type="GO" id="GO:0005886">
    <property type="term" value="C:plasma membrane"/>
    <property type="evidence" value="ECO:0007669"/>
    <property type="project" value="TreeGrafter"/>
</dbReference>
<dbReference type="RefSeq" id="WP_075067183.1">
    <property type="nucleotide sequence ID" value="NZ_LKAJ02000001.1"/>
</dbReference>
<evidence type="ECO:0000256" key="1">
    <source>
        <dbReference type="ARBA" id="ARBA00004141"/>
    </source>
</evidence>
<evidence type="ECO:0000256" key="5">
    <source>
        <dbReference type="ARBA" id="ARBA00023136"/>
    </source>
</evidence>
<gene>
    <name evidence="8" type="ORF">HT99x_012755</name>
</gene>
<comment type="subcellular location">
    <subcellularLocation>
        <location evidence="1">Membrane</location>
        <topology evidence="1">Multi-pass membrane protein</topology>
    </subcellularLocation>
</comment>
<name>A0AAE3HXK9_9GAMM</name>
<feature type="transmembrane region" description="Helical" evidence="6">
    <location>
        <begin position="14"/>
        <end position="35"/>
    </location>
</feature>
<evidence type="ECO:0000256" key="4">
    <source>
        <dbReference type="ARBA" id="ARBA00022989"/>
    </source>
</evidence>
<reference evidence="8" key="1">
    <citation type="journal article" date="2016" name="Genome Announc.">
        <title>Draft Genome Sequences of Two Novel Amoeba-Resistant Intranuclear Bacteria, 'Candidatus Berkiella cookevillensis' and 'Candidatus Berkiella aquae'.</title>
        <authorList>
            <person name="Mehari Y.T."/>
            <person name="Arivett B.A."/>
            <person name="Farone A.L."/>
            <person name="Gunderson J.H."/>
            <person name="Farone M.B."/>
        </authorList>
    </citation>
    <scope>NUCLEOTIDE SEQUENCE</scope>
    <source>
        <strain evidence="8">HT99</strain>
    </source>
</reference>